<dbReference type="AlphaFoldDB" id="A0A1F4UR20"/>
<feature type="transmembrane region" description="Helical" evidence="1">
    <location>
        <begin position="20"/>
        <end position="39"/>
    </location>
</feature>
<evidence type="ECO:0000256" key="1">
    <source>
        <dbReference type="SAM" id="Phobius"/>
    </source>
</evidence>
<comment type="caution">
    <text evidence="2">The sequence shown here is derived from an EMBL/GenBank/DDBJ whole genome shotgun (WGS) entry which is preliminary data.</text>
</comment>
<accession>A0A1F4UR20</accession>
<feature type="transmembrane region" description="Helical" evidence="1">
    <location>
        <begin position="51"/>
        <end position="75"/>
    </location>
</feature>
<organism evidence="2 3">
    <name type="scientific">candidate division WWE3 bacterium RIFCSPHIGHO2_01_FULL_42_13</name>
    <dbReference type="NCBI Taxonomy" id="1802617"/>
    <lineage>
        <taxon>Bacteria</taxon>
        <taxon>Katanobacteria</taxon>
    </lineage>
</organism>
<evidence type="ECO:0000313" key="3">
    <source>
        <dbReference type="Proteomes" id="UP000176608"/>
    </source>
</evidence>
<reference evidence="2 3" key="1">
    <citation type="journal article" date="2016" name="Nat. Commun.">
        <title>Thousands of microbial genomes shed light on interconnected biogeochemical processes in an aquifer system.</title>
        <authorList>
            <person name="Anantharaman K."/>
            <person name="Brown C.T."/>
            <person name="Hug L.A."/>
            <person name="Sharon I."/>
            <person name="Castelle C.J."/>
            <person name="Probst A.J."/>
            <person name="Thomas B.C."/>
            <person name="Singh A."/>
            <person name="Wilkins M.J."/>
            <person name="Karaoz U."/>
            <person name="Brodie E.L."/>
            <person name="Williams K.H."/>
            <person name="Hubbard S.S."/>
            <person name="Banfield J.F."/>
        </authorList>
    </citation>
    <scope>NUCLEOTIDE SEQUENCE [LARGE SCALE GENOMIC DNA]</scope>
</reference>
<name>A0A1F4UR20_UNCKA</name>
<keyword evidence="1" id="KW-0812">Transmembrane</keyword>
<keyword evidence="1" id="KW-1133">Transmembrane helix</keyword>
<evidence type="ECO:0000313" key="2">
    <source>
        <dbReference type="EMBL" id="OGC47408.1"/>
    </source>
</evidence>
<feature type="transmembrane region" description="Helical" evidence="1">
    <location>
        <begin position="87"/>
        <end position="106"/>
    </location>
</feature>
<dbReference type="EMBL" id="MEVA01000010">
    <property type="protein sequence ID" value="OGC47408.1"/>
    <property type="molecule type" value="Genomic_DNA"/>
</dbReference>
<protein>
    <submittedName>
        <fullName evidence="2">Uncharacterized protein</fullName>
    </submittedName>
</protein>
<gene>
    <name evidence="2" type="ORF">A2886_03180</name>
</gene>
<proteinExistence type="predicted"/>
<dbReference type="STRING" id="1802617.A2886_03180"/>
<keyword evidence="1" id="KW-0472">Membrane</keyword>
<feature type="transmembrane region" description="Helical" evidence="1">
    <location>
        <begin position="118"/>
        <end position="137"/>
    </location>
</feature>
<dbReference type="Proteomes" id="UP000176608">
    <property type="component" value="Unassembled WGS sequence"/>
</dbReference>
<sequence length="162" mass="18241">MDKDFLAKATISDNRELINWFLILAVVRLCYAALLSILWPSVAAVSTTGSMLLSTAYVFGTLFTVVMLCQLNLVLKKRWDRKRYLRVWYVFALAAIFSGWYVYAGFADFGVGEALFRASFAPAAIGFLLLSVVDALMKSKGWISWLPFKKADFENVFAPLAR</sequence>